<comment type="caution">
    <text evidence="1">The sequence shown here is derived from an EMBL/GenBank/DDBJ whole genome shotgun (WGS) entry which is preliminary data.</text>
</comment>
<accession>A0A4Y2MDV2</accession>
<evidence type="ECO:0000313" key="1">
    <source>
        <dbReference type="EMBL" id="GBN24674.1"/>
    </source>
</evidence>
<organism evidence="1 2">
    <name type="scientific">Araneus ventricosus</name>
    <name type="common">Orbweaver spider</name>
    <name type="synonym">Epeira ventricosa</name>
    <dbReference type="NCBI Taxonomy" id="182803"/>
    <lineage>
        <taxon>Eukaryota</taxon>
        <taxon>Metazoa</taxon>
        <taxon>Ecdysozoa</taxon>
        <taxon>Arthropoda</taxon>
        <taxon>Chelicerata</taxon>
        <taxon>Arachnida</taxon>
        <taxon>Araneae</taxon>
        <taxon>Araneomorphae</taxon>
        <taxon>Entelegynae</taxon>
        <taxon>Araneoidea</taxon>
        <taxon>Araneidae</taxon>
        <taxon>Araneus</taxon>
    </lineage>
</organism>
<gene>
    <name evidence="1" type="ORF">AVEN_271668_1</name>
</gene>
<name>A0A4Y2MDV2_ARAVE</name>
<evidence type="ECO:0000313" key="2">
    <source>
        <dbReference type="Proteomes" id="UP000499080"/>
    </source>
</evidence>
<keyword evidence="2" id="KW-1185">Reference proteome</keyword>
<dbReference type="AlphaFoldDB" id="A0A4Y2MDV2"/>
<sequence>MSTSVVIRNRNGLVLSQIFGFHLWHGNTCYSLLGISSWNKNLLQTACPQGATPLKRTSIYKFLTKVNEELNRLDRPHYILSQIQISQPCFALTY</sequence>
<dbReference type="Proteomes" id="UP000499080">
    <property type="component" value="Unassembled WGS sequence"/>
</dbReference>
<protein>
    <submittedName>
        <fullName evidence="1">Uncharacterized protein</fullName>
    </submittedName>
</protein>
<reference evidence="1 2" key="1">
    <citation type="journal article" date="2019" name="Sci. Rep.">
        <title>Orb-weaving spider Araneus ventricosus genome elucidates the spidroin gene catalogue.</title>
        <authorList>
            <person name="Kono N."/>
            <person name="Nakamura H."/>
            <person name="Ohtoshi R."/>
            <person name="Moran D.A.P."/>
            <person name="Shinohara A."/>
            <person name="Yoshida Y."/>
            <person name="Fujiwara M."/>
            <person name="Mori M."/>
            <person name="Tomita M."/>
            <person name="Arakawa K."/>
        </authorList>
    </citation>
    <scope>NUCLEOTIDE SEQUENCE [LARGE SCALE GENOMIC DNA]</scope>
</reference>
<dbReference type="EMBL" id="BGPR01007151">
    <property type="protein sequence ID" value="GBN24674.1"/>
    <property type="molecule type" value="Genomic_DNA"/>
</dbReference>
<proteinExistence type="predicted"/>